<comment type="subcellular location">
    <subcellularLocation>
        <location evidence="1">Cytoplasm</location>
        <location evidence="1">Cytoskeleton</location>
        <location evidence="1">Flagellum axoneme</location>
    </subcellularLocation>
</comment>
<gene>
    <name evidence="13" type="ORF">BSTOLATCC_MIC1356</name>
</gene>
<feature type="coiled-coil region" evidence="12">
    <location>
        <begin position="318"/>
        <end position="349"/>
    </location>
</feature>
<comment type="caution">
    <text evidence="13">The sequence shown here is derived from an EMBL/GenBank/DDBJ whole genome shotgun (WGS) entry which is preliminary data.</text>
</comment>
<keyword evidence="8" id="KW-0206">Cytoskeleton</keyword>
<keyword evidence="2" id="KW-0963">Cytoplasm</keyword>
<protein>
    <recommendedName>
        <fullName evidence="11">Dynein regulatory complex subunit 3</fullName>
    </recommendedName>
</protein>
<dbReference type="InterPro" id="IPR001611">
    <property type="entry name" value="Leu-rich_rpt"/>
</dbReference>
<evidence type="ECO:0000256" key="7">
    <source>
        <dbReference type="ARBA" id="ARBA00023069"/>
    </source>
</evidence>
<keyword evidence="14" id="KW-1185">Reference proteome</keyword>
<feature type="coiled-coil region" evidence="12">
    <location>
        <begin position="380"/>
        <end position="407"/>
    </location>
</feature>
<dbReference type="GO" id="GO:0005929">
    <property type="term" value="C:cilium"/>
    <property type="evidence" value="ECO:0007669"/>
    <property type="project" value="TreeGrafter"/>
</dbReference>
<dbReference type="Pfam" id="PF14580">
    <property type="entry name" value="LRR_9"/>
    <property type="match status" value="1"/>
</dbReference>
<keyword evidence="6 12" id="KW-0175">Coiled coil</keyword>
<keyword evidence="9" id="KW-0966">Cell projection</keyword>
<dbReference type="EMBL" id="CAJZBQ010000002">
    <property type="protein sequence ID" value="CAG9310513.1"/>
    <property type="molecule type" value="Genomic_DNA"/>
</dbReference>
<keyword evidence="7" id="KW-0969">Cilium</keyword>
<reference evidence="13" key="1">
    <citation type="submission" date="2021-09" db="EMBL/GenBank/DDBJ databases">
        <authorList>
            <consortium name="AG Swart"/>
            <person name="Singh M."/>
            <person name="Singh A."/>
            <person name="Seah K."/>
            <person name="Emmerich C."/>
        </authorList>
    </citation>
    <scope>NUCLEOTIDE SEQUENCE</scope>
    <source>
        <strain evidence="13">ATCC30299</strain>
    </source>
</reference>
<dbReference type="PANTHER" id="PTHR45973">
    <property type="entry name" value="PROTEIN PHOSPHATASE 1 REGULATORY SUBUNIT SDS22-RELATED"/>
    <property type="match status" value="1"/>
</dbReference>
<dbReference type="SMART" id="SM00365">
    <property type="entry name" value="LRR_SD22"/>
    <property type="match status" value="4"/>
</dbReference>
<sequence>MKNDDKEISEEVIFFQSIIKRKADTVDPNVIDDDLIRKYIKEWNAERKIYGMDDMPFSDLLELRLSFQNILKIQNLRGLASLKKLCLDNNIITKIEGLTEDLVNLEWLDLSFNNIKVVEGLEELVNLTDLSLFHNQISEVRAPSLDSCKKLNVISLGDNMITSYEAVIPYLRTFPNLQVLKLEGNKICEDSGYKSYVIAFISQLKYLDYVLLEPQEIQRAKEDHRGEDLGVKDAQAQQEELERELIEKAKKELDDAFIGGTHKFLEHLKEEFEDEEKKICVLPEQDNQYAEFAEKVNARIQDFQKTIIEKNETRLQIIDKFKRSVQKAEDEVENEAIKLIGNYEKEEKQSMRIFEQDVETDEDLLRDLIPKIDDLEDVLIEKELSLVERLNEAIERFDKKMKDIVSEIKEDTKNFSEAIIGLMDLYFGELQKIKDEQIKLFYAENVNMDNFTPEQKEVYQDREGLLSALTNLQDDYKEQIGTVEDEITKAYDGEMEKFIEEFKYEKHERNRTRIREIMELAQEKREVIEKTLSEDIS</sequence>
<keyword evidence="5" id="KW-0282">Flagellum</keyword>
<accession>A0AAU9IEB9</accession>
<evidence type="ECO:0000256" key="3">
    <source>
        <dbReference type="ARBA" id="ARBA00022614"/>
    </source>
</evidence>
<evidence type="ECO:0000256" key="5">
    <source>
        <dbReference type="ARBA" id="ARBA00022846"/>
    </source>
</evidence>
<evidence type="ECO:0000256" key="9">
    <source>
        <dbReference type="ARBA" id="ARBA00023273"/>
    </source>
</evidence>
<dbReference type="Gene3D" id="3.80.10.10">
    <property type="entry name" value="Ribonuclease Inhibitor"/>
    <property type="match status" value="1"/>
</dbReference>
<dbReference type="PROSITE" id="PS51450">
    <property type="entry name" value="LRR"/>
    <property type="match status" value="2"/>
</dbReference>
<evidence type="ECO:0000256" key="2">
    <source>
        <dbReference type="ARBA" id="ARBA00022490"/>
    </source>
</evidence>
<evidence type="ECO:0000256" key="8">
    <source>
        <dbReference type="ARBA" id="ARBA00023212"/>
    </source>
</evidence>
<comment type="similarity">
    <text evidence="10">Belongs to the DRC3 family.</text>
</comment>
<dbReference type="PANTHER" id="PTHR45973:SF12">
    <property type="entry name" value="DYNEIN REGULATORY COMPLEX SUBUNIT 3"/>
    <property type="match status" value="1"/>
</dbReference>
<evidence type="ECO:0000256" key="4">
    <source>
        <dbReference type="ARBA" id="ARBA00022737"/>
    </source>
</evidence>
<evidence type="ECO:0000256" key="10">
    <source>
        <dbReference type="ARBA" id="ARBA00038378"/>
    </source>
</evidence>
<proteinExistence type="inferred from homology"/>
<keyword evidence="3" id="KW-0433">Leucine-rich repeat</keyword>
<organism evidence="13 14">
    <name type="scientific">Blepharisma stoltei</name>
    <dbReference type="NCBI Taxonomy" id="1481888"/>
    <lineage>
        <taxon>Eukaryota</taxon>
        <taxon>Sar</taxon>
        <taxon>Alveolata</taxon>
        <taxon>Ciliophora</taxon>
        <taxon>Postciliodesmatophora</taxon>
        <taxon>Heterotrichea</taxon>
        <taxon>Heterotrichida</taxon>
        <taxon>Blepharismidae</taxon>
        <taxon>Blepharisma</taxon>
    </lineage>
</organism>
<dbReference type="InterPro" id="IPR032675">
    <property type="entry name" value="LRR_dom_sf"/>
</dbReference>
<evidence type="ECO:0000256" key="6">
    <source>
        <dbReference type="ARBA" id="ARBA00023054"/>
    </source>
</evidence>
<dbReference type="InterPro" id="IPR050576">
    <property type="entry name" value="Cilia_flagella_integrity"/>
</dbReference>
<evidence type="ECO:0000256" key="1">
    <source>
        <dbReference type="ARBA" id="ARBA00004611"/>
    </source>
</evidence>
<evidence type="ECO:0000313" key="14">
    <source>
        <dbReference type="Proteomes" id="UP001162131"/>
    </source>
</evidence>
<name>A0AAU9IEB9_9CILI</name>
<dbReference type="SUPFAM" id="SSF52075">
    <property type="entry name" value="Outer arm dynein light chain 1"/>
    <property type="match status" value="1"/>
</dbReference>
<dbReference type="AlphaFoldDB" id="A0AAU9IEB9"/>
<keyword evidence="4" id="KW-0677">Repeat</keyword>
<evidence type="ECO:0000256" key="12">
    <source>
        <dbReference type="SAM" id="Coils"/>
    </source>
</evidence>
<dbReference type="Proteomes" id="UP001162131">
    <property type="component" value="Unassembled WGS sequence"/>
</dbReference>
<evidence type="ECO:0000256" key="11">
    <source>
        <dbReference type="ARBA" id="ARBA00040950"/>
    </source>
</evidence>
<evidence type="ECO:0000313" key="13">
    <source>
        <dbReference type="EMBL" id="CAG9310513.1"/>
    </source>
</evidence>